<accession>A0A1Q2MEX4</accession>
<dbReference type="Pfam" id="PF08497">
    <property type="entry name" value="Radical_SAM_N"/>
    <property type="match status" value="1"/>
</dbReference>
<dbReference type="SUPFAM" id="SSF102114">
    <property type="entry name" value="Radical SAM enzymes"/>
    <property type="match status" value="1"/>
</dbReference>
<dbReference type="SFLD" id="SFLDG01069">
    <property type="entry name" value="UPF0313"/>
    <property type="match status" value="1"/>
</dbReference>
<dbReference type="Proteomes" id="UP000188181">
    <property type="component" value="Chromosome"/>
</dbReference>
<keyword evidence="1 6" id="KW-0004">4Fe-4S</keyword>
<name>A0A1Q2MEX4_9BACT</name>
<dbReference type="PANTHER" id="PTHR32331">
    <property type="entry name" value="UPF0313 PROTEIN YGIQ"/>
    <property type="match status" value="1"/>
</dbReference>
<evidence type="ECO:0000256" key="2">
    <source>
        <dbReference type="ARBA" id="ARBA00022691"/>
    </source>
</evidence>
<keyword evidence="9" id="KW-1185">Reference proteome</keyword>
<dbReference type="InterPro" id="IPR006638">
    <property type="entry name" value="Elp3/MiaA/NifB-like_rSAM"/>
</dbReference>
<evidence type="ECO:0000256" key="1">
    <source>
        <dbReference type="ARBA" id="ARBA00022485"/>
    </source>
</evidence>
<comment type="similarity">
    <text evidence="6">Belongs to the UPF0313 family.</text>
</comment>
<dbReference type="OrthoDB" id="9803479at2"/>
<dbReference type="STRING" id="1851148.SMSP2_01619"/>
<keyword evidence="5 6" id="KW-0411">Iron-sulfur</keyword>
<comment type="cofactor">
    <cofactor evidence="6">
        <name>[4Fe-4S] cluster</name>
        <dbReference type="ChEBI" id="CHEBI:49883"/>
    </cofactor>
    <text evidence="6">Binds 1 [4Fe-4S] cluster. The cluster is coordinated with 3 cysteines and an exchangeable S-adenosyl-L-methionine.</text>
</comment>
<dbReference type="InterPro" id="IPR058240">
    <property type="entry name" value="rSAM_sf"/>
</dbReference>
<dbReference type="GO" id="GO:0051539">
    <property type="term" value="F:4 iron, 4 sulfur cluster binding"/>
    <property type="evidence" value="ECO:0007669"/>
    <property type="project" value="UniProtKB-KW"/>
</dbReference>
<evidence type="ECO:0000313" key="9">
    <source>
        <dbReference type="Proteomes" id="UP000188181"/>
    </source>
</evidence>
<keyword evidence="4 6" id="KW-0408">Iron</keyword>
<evidence type="ECO:0000256" key="3">
    <source>
        <dbReference type="ARBA" id="ARBA00022723"/>
    </source>
</evidence>
<dbReference type="AlphaFoldDB" id="A0A1Q2MEX4"/>
<dbReference type="InterPro" id="IPR023404">
    <property type="entry name" value="rSAM_horseshoe"/>
</dbReference>
<dbReference type="InterPro" id="IPR007197">
    <property type="entry name" value="rSAM"/>
</dbReference>
<dbReference type="SFLD" id="SFLDG01082">
    <property type="entry name" value="B12-binding_domain_containing"/>
    <property type="match status" value="1"/>
</dbReference>
<dbReference type="InterPro" id="IPR024560">
    <property type="entry name" value="UPF0313_C"/>
</dbReference>
<reference evidence="9" key="1">
    <citation type="submission" date="2017-02" db="EMBL/GenBank/DDBJ databases">
        <title>Comparative genomics and description of representatives of a novel lineage of planctomycetes thriving in anoxic sediments.</title>
        <authorList>
            <person name="Spring S."/>
            <person name="Bunk B."/>
            <person name="Sproer C."/>
        </authorList>
    </citation>
    <scope>NUCLEOTIDE SEQUENCE [LARGE SCALE GENOMIC DNA]</scope>
    <source>
        <strain evidence="9">SM-Chi-D1</strain>
    </source>
</reference>
<keyword evidence="3 6" id="KW-0479">Metal-binding</keyword>
<organism evidence="8 9">
    <name type="scientific">Limihaloglobus sulfuriphilus</name>
    <dbReference type="NCBI Taxonomy" id="1851148"/>
    <lineage>
        <taxon>Bacteria</taxon>
        <taxon>Pseudomonadati</taxon>
        <taxon>Planctomycetota</taxon>
        <taxon>Phycisphaerae</taxon>
        <taxon>Sedimentisphaerales</taxon>
        <taxon>Sedimentisphaeraceae</taxon>
        <taxon>Limihaloglobus</taxon>
    </lineage>
</organism>
<evidence type="ECO:0000256" key="6">
    <source>
        <dbReference type="HAMAP-Rule" id="MF_01251"/>
    </source>
</evidence>
<protein>
    <submittedName>
        <fullName evidence="8">Putative radical SAM protein YgiQ</fullName>
    </submittedName>
</protein>
<feature type="binding site" evidence="6">
    <location>
        <position position="351"/>
    </location>
    <ligand>
        <name>[4Fe-4S] cluster</name>
        <dbReference type="ChEBI" id="CHEBI:49883"/>
        <note>4Fe-4S-S-AdoMet</note>
    </ligand>
</feature>
<gene>
    <name evidence="8" type="ORF">SMSP2_01619</name>
</gene>
<dbReference type="NCBIfam" id="TIGR03904">
    <property type="entry name" value="SAM_YgiQ"/>
    <property type="match status" value="1"/>
</dbReference>
<dbReference type="GO" id="GO:0005506">
    <property type="term" value="F:iron ion binding"/>
    <property type="evidence" value="ECO:0007669"/>
    <property type="project" value="UniProtKB-UniRule"/>
</dbReference>
<feature type="binding site" evidence="6">
    <location>
        <position position="354"/>
    </location>
    <ligand>
        <name>[4Fe-4S] cluster</name>
        <dbReference type="ChEBI" id="CHEBI:49883"/>
        <note>4Fe-4S-S-AdoMet</note>
    </ligand>
</feature>
<dbReference type="GO" id="GO:0003824">
    <property type="term" value="F:catalytic activity"/>
    <property type="evidence" value="ECO:0007669"/>
    <property type="project" value="InterPro"/>
</dbReference>
<keyword evidence="2 6" id="KW-0949">S-adenosyl-L-methionine</keyword>
<dbReference type="Pfam" id="PF11842">
    <property type="entry name" value="DUF3362"/>
    <property type="match status" value="1"/>
</dbReference>
<dbReference type="Gene3D" id="3.80.30.20">
    <property type="entry name" value="tm_1862 like domain"/>
    <property type="match status" value="1"/>
</dbReference>
<proteinExistence type="inferred from homology"/>
<evidence type="ECO:0000313" key="8">
    <source>
        <dbReference type="EMBL" id="AQQ71253.1"/>
    </source>
</evidence>
<evidence type="ECO:0000256" key="4">
    <source>
        <dbReference type="ARBA" id="ARBA00023004"/>
    </source>
</evidence>
<dbReference type="EMBL" id="CP019646">
    <property type="protein sequence ID" value="AQQ71253.1"/>
    <property type="molecule type" value="Genomic_DNA"/>
</dbReference>
<dbReference type="KEGG" id="pbas:SMSP2_01619"/>
<evidence type="ECO:0000256" key="5">
    <source>
        <dbReference type="ARBA" id="ARBA00023014"/>
    </source>
</evidence>
<feature type="domain" description="Radical SAM core" evidence="7">
    <location>
        <begin position="333"/>
        <end position="605"/>
    </location>
</feature>
<feature type="binding site" evidence="6">
    <location>
        <position position="347"/>
    </location>
    <ligand>
        <name>[4Fe-4S] cluster</name>
        <dbReference type="ChEBI" id="CHEBI:49883"/>
        <note>4Fe-4S-S-AdoMet</note>
    </ligand>
</feature>
<dbReference type="HAMAP" id="MF_01251">
    <property type="entry name" value="UPF0313"/>
    <property type="match status" value="1"/>
</dbReference>
<dbReference type="InterPro" id="IPR013704">
    <property type="entry name" value="UPF0313_N"/>
</dbReference>
<dbReference type="PROSITE" id="PS51918">
    <property type="entry name" value="RADICAL_SAM"/>
    <property type="match status" value="1"/>
</dbReference>
<dbReference type="PANTHER" id="PTHR32331:SF0">
    <property type="entry name" value="UPF0313 PROTEIN YGIQ"/>
    <property type="match status" value="1"/>
</dbReference>
<sequence length="632" mass="70484">MSFKPLKFGIKAFLPTTRPELKKHGRRNPDIILVTADAYVDHPSFGAALIGRYLESLGFSVAILDQPDWRSADDFRSLGRPRLFWGITSGAVDSRLNNYASMGHRRKKDVYSPGGKTGIRPDKPLLSYAARAREAFADVPIILGGLEASLRRLVHYDYIEDRMKRSSLTDAKADMLVFGMGELAIAQIARRLDSGESISDMTDIAGTAFPLLKSNDPGRDAMLASLCATTDSPPIQKNAMPASQKEGKETLPVLLPSLQEQTENSELVMTAQLEYQKHALPGGKPVVQEQNPGWIQVNPPMRPLTTAEMDALYELPFTRRWHPKYDALGGIPALEPVKFSILSHRGCFGGCSFCSIFFHQGKEISSRSQESILAEAESFTVHPDFKGTIQDVGGPSANMYRMGCTRKSICRRPSCIFPNICPDLNTDHKPLISLLQKLADWKRRQKKKSHVFVSSGIRSDLANLCPEYIDLVAKEFVSGHLKVAPEHTSRRVLNLMGKPGFGTHRKFEQAFAKSSAAAGKKQYLVPYFISSHPGCGEDEALELAEYLIKNNLRLRQVQDFTPGPLAMSTAMFVSGLSPEMKRIFVARGRKDKKLQASLIQYFMPENAGEVAAFLKRKRRHDLLKKIPRPRRR</sequence>
<dbReference type="SMART" id="SM00729">
    <property type="entry name" value="Elp3"/>
    <property type="match status" value="1"/>
</dbReference>
<evidence type="ECO:0000259" key="7">
    <source>
        <dbReference type="PROSITE" id="PS51918"/>
    </source>
</evidence>
<dbReference type="SFLD" id="SFLDS00029">
    <property type="entry name" value="Radical_SAM"/>
    <property type="match status" value="1"/>
</dbReference>
<dbReference type="InterPro" id="IPR022946">
    <property type="entry name" value="UPF0313"/>
</dbReference>